<reference evidence="2" key="1">
    <citation type="submission" date="2020-09" db="EMBL/GenBank/DDBJ databases">
        <authorList>
            <person name="Kim M.K."/>
        </authorList>
    </citation>
    <scope>NUCLEOTIDE SEQUENCE</scope>
    <source>
        <strain evidence="2">BT702</strain>
    </source>
</reference>
<dbReference type="Proteomes" id="UP000598820">
    <property type="component" value="Unassembled WGS sequence"/>
</dbReference>
<dbReference type="RefSeq" id="WP_190886534.1">
    <property type="nucleotide sequence ID" value="NZ_JACWZY010000005.1"/>
</dbReference>
<evidence type="ECO:0000313" key="2">
    <source>
        <dbReference type="EMBL" id="MBD2700679.1"/>
    </source>
</evidence>
<dbReference type="PANTHER" id="PTHR22916">
    <property type="entry name" value="GLYCOSYLTRANSFERASE"/>
    <property type="match status" value="1"/>
</dbReference>
<protein>
    <submittedName>
        <fullName evidence="2">Glycosyltransferase</fullName>
    </submittedName>
</protein>
<dbReference type="AlphaFoldDB" id="A0A927AMX5"/>
<dbReference type="InterPro" id="IPR029044">
    <property type="entry name" value="Nucleotide-diphossugar_trans"/>
</dbReference>
<evidence type="ECO:0000259" key="1">
    <source>
        <dbReference type="Pfam" id="PF00535"/>
    </source>
</evidence>
<dbReference type="InterPro" id="IPR001173">
    <property type="entry name" value="Glyco_trans_2-like"/>
</dbReference>
<dbReference type="SUPFAM" id="SSF53448">
    <property type="entry name" value="Nucleotide-diphospho-sugar transferases"/>
    <property type="match status" value="1"/>
</dbReference>
<sequence length="284" mass="32646">MSVNLSIITINLNNVTGLKKTIESVVNQTYSSFEFIVIDGGSSDGSVQLLEQYAEHIHHPISESDNGIYHAMNKGIQLATGSYCLFLNSGDWLADANVVESVFSENPQADIVSGDIYFYDNQLGQVKWLVPSPHYVTARTFFSGMLPHQATFIKRSLFNSLGLYNEQLKIASDWLFFLEALLVKHHTYQHYKGVVAYFNMDGISCSPETNSLPRREQRSILQQKYPLFLADYEYFDTLEKQSNQWLASREYRVYNFLERTGVIQFGVFCRRVKRSVQRNVLRLF</sequence>
<proteinExistence type="predicted"/>
<dbReference type="GO" id="GO:0016758">
    <property type="term" value="F:hexosyltransferase activity"/>
    <property type="evidence" value="ECO:0007669"/>
    <property type="project" value="UniProtKB-ARBA"/>
</dbReference>
<keyword evidence="3" id="KW-1185">Reference proteome</keyword>
<accession>A0A927AMX5</accession>
<organism evidence="2 3">
    <name type="scientific">Spirosoma profusum</name>
    <dbReference type="NCBI Taxonomy" id="2771354"/>
    <lineage>
        <taxon>Bacteria</taxon>
        <taxon>Pseudomonadati</taxon>
        <taxon>Bacteroidota</taxon>
        <taxon>Cytophagia</taxon>
        <taxon>Cytophagales</taxon>
        <taxon>Cytophagaceae</taxon>
        <taxon>Spirosoma</taxon>
    </lineage>
</organism>
<dbReference type="Pfam" id="PF00535">
    <property type="entry name" value="Glycos_transf_2"/>
    <property type="match status" value="1"/>
</dbReference>
<evidence type="ECO:0000313" key="3">
    <source>
        <dbReference type="Proteomes" id="UP000598820"/>
    </source>
</evidence>
<comment type="caution">
    <text evidence="2">The sequence shown here is derived from an EMBL/GenBank/DDBJ whole genome shotgun (WGS) entry which is preliminary data.</text>
</comment>
<dbReference type="Gene3D" id="3.90.550.10">
    <property type="entry name" value="Spore Coat Polysaccharide Biosynthesis Protein SpsA, Chain A"/>
    <property type="match status" value="1"/>
</dbReference>
<dbReference type="PANTHER" id="PTHR22916:SF67">
    <property type="entry name" value="COLANIC ACID BIOSYNTHESIS GLYCOSYL TRANSFERASE WCAE-RELATED"/>
    <property type="match status" value="1"/>
</dbReference>
<dbReference type="EMBL" id="JACWZY010000005">
    <property type="protein sequence ID" value="MBD2700679.1"/>
    <property type="molecule type" value="Genomic_DNA"/>
</dbReference>
<dbReference type="CDD" id="cd06433">
    <property type="entry name" value="GT_2_WfgS_like"/>
    <property type="match status" value="1"/>
</dbReference>
<name>A0A927AMX5_9BACT</name>
<feature type="domain" description="Glycosyltransferase 2-like" evidence="1">
    <location>
        <begin position="6"/>
        <end position="129"/>
    </location>
</feature>
<gene>
    <name evidence="2" type="ORF">IC229_08530</name>
</gene>